<evidence type="ECO:0000256" key="1">
    <source>
        <dbReference type="ARBA" id="ARBA00001164"/>
    </source>
</evidence>
<dbReference type="Proteomes" id="UP001595987">
    <property type="component" value="Unassembled WGS sequence"/>
</dbReference>
<dbReference type="InterPro" id="IPR011060">
    <property type="entry name" value="RibuloseP-bd_barrel"/>
</dbReference>
<dbReference type="PANTHER" id="PTHR42894:SF1">
    <property type="entry name" value="N-(5'-PHOSPHORIBOSYL)ANTHRANILATE ISOMERASE"/>
    <property type="match status" value="1"/>
</dbReference>
<comment type="similarity">
    <text evidence="9">Belongs to the TrpF family.</text>
</comment>
<dbReference type="RefSeq" id="WP_213535203.1">
    <property type="nucleotide sequence ID" value="NZ_BOVQ01000004.1"/>
</dbReference>
<dbReference type="EMBL" id="JBHSGD010000005">
    <property type="protein sequence ID" value="MFC4652257.1"/>
    <property type="molecule type" value="Genomic_DNA"/>
</dbReference>
<reference evidence="12" key="1">
    <citation type="journal article" date="2019" name="Int. J. Syst. Evol. Microbiol.">
        <title>The Global Catalogue of Microorganisms (GCM) 10K type strain sequencing project: providing services to taxonomists for standard genome sequencing and annotation.</title>
        <authorList>
            <consortium name="The Broad Institute Genomics Platform"/>
            <consortium name="The Broad Institute Genome Sequencing Center for Infectious Disease"/>
            <person name="Wu L."/>
            <person name="Ma J."/>
        </authorList>
    </citation>
    <scope>NUCLEOTIDE SEQUENCE [LARGE SCALE GENOMIC DNA]</scope>
    <source>
        <strain evidence="12">CCUG 63287</strain>
    </source>
</reference>
<keyword evidence="12" id="KW-1185">Reference proteome</keyword>
<comment type="catalytic activity">
    <reaction evidence="1 9">
        <text>N-(5-phospho-beta-D-ribosyl)anthranilate = 1-(2-carboxyphenylamino)-1-deoxy-D-ribulose 5-phosphate</text>
        <dbReference type="Rhea" id="RHEA:21540"/>
        <dbReference type="ChEBI" id="CHEBI:18277"/>
        <dbReference type="ChEBI" id="CHEBI:58613"/>
        <dbReference type="EC" id="5.3.1.24"/>
    </reaction>
</comment>
<proteinExistence type="inferred from homology"/>
<evidence type="ECO:0000256" key="7">
    <source>
        <dbReference type="ARBA" id="ARBA00023141"/>
    </source>
</evidence>
<evidence type="ECO:0000256" key="9">
    <source>
        <dbReference type="HAMAP-Rule" id="MF_00135"/>
    </source>
</evidence>
<dbReference type="InterPro" id="IPR001240">
    <property type="entry name" value="PRAI_dom"/>
</dbReference>
<accession>A0ABV9JCT2</accession>
<feature type="domain" description="N-(5'phosphoribosyl) anthranilate isomerase (PRAI)" evidence="10">
    <location>
        <begin position="3"/>
        <end position="190"/>
    </location>
</feature>
<dbReference type="GO" id="GO:0016853">
    <property type="term" value="F:isomerase activity"/>
    <property type="evidence" value="ECO:0007669"/>
    <property type="project" value="UniProtKB-KW"/>
</dbReference>
<evidence type="ECO:0000256" key="4">
    <source>
        <dbReference type="ARBA" id="ARBA00022272"/>
    </source>
</evidence>
<keyword evidence="8 9" id="KW-0413">Isomerase</keyword>
<evidence type="ECO:0000256" key="8">
    <source>
        <dbReference type="ARBA" id="ARBA00023235"/>
    </source>
</evidence>
<dbReference type="CDD" id="cd00405">
    <property type="entry name" value="PRAI"/>
    <property type="match status" value="1"/>
</dbReference>
<keyword evidence="7 9" id="KW-0057">Aromatic amino acid biosynthesis</keyword>
<keyword evidence="6 9" id="KW-0822">Tryptophan biosynthesis</keyword>
<comment type="caution">
    <text evidence="11">The sequence shown here is derived from an EMBL/GenBank/DDBJ whole genome shotgun (WGS) entry which is preliminary data.</text>
</comment>
<dbReference type="Pfam" id="PF00697">
    <property type="entry name" value="PRAI"/>
    <property type="match status" value="1"/>
</dbReference>
<dbReference type="SUPFAM" id="SSF51366">
    <property type="entry name" value="Ribulose-phoshate binding barrel"/>
    <property type="match status" value="1"/>
</dbReference>
<keyword evidence="5 9" id="KW-0028">Amino-acid biosynthesis</keyword>
<dbReference type="EC" id="5.3.1.24" evidence="3 9"/>
<evidence type="ECO:0000259" key="10">
    <source>
        <dbReference type="Pfam" id="PF00697"/>
    </source>
</evidence>
<organism evidence="11 12">
    <name type="scientific">Lactococcus nasutitermitis</name>
    <dbReference type="NCBI Taxonomy" id="1652957"/>
    <lineage>
        <taxon>Bacteria</taxon>
        <taxon>Bacillati</taxon>
        <taxon>Bacillota</taxon>
        <taxon>Bacilli</taxon>
        <taxon>Lactobacillales</taxon>
        <taxon>Streptococcaceae</taxon>
        <taxon>Lactococcus</taxon>
    </lineage>
</organism>
<evidence type="ECO:0000256" key="5">
    <source>
        <dbReference type="ARBA" id="ARBA00022605"/>
    </source>
</evidence>
<evidence type="ECO:0000256" key="2">
    <source>
        <dbReference type="ARBA" id="ARBA00004664"/>
    </source>
</evidence>
<gene>
    <name evidence="9" type="primary">trpF</name>
    <name evidence="11" type="ORF">ACFO26_04985</name>
</gene>
<dbReference type="PANTHER" id="PTHR42894">
    <property type="entry name" value="N-(5'-PHOSPHORIBOSYL)ANTHRANILATE ISOMERASE"/>
    <property type="match status" value="1"/>
</dbReference>
<name>A0ABV9JCT2_9LACT</name>
<evidence type="ECO:0000313" key="11">
    <source>
        <dbReference type="EMBL" id="MFC4652257.1"/>
    </source>
</evidence>
<dbReference type="HAMAP" id="MF_00135">
    <property type="entry name" value="PRAI"/>
    <property type="match status" value="1"/>
</dbReference>
<comment type="pathway">
    <text evidence="2 9">Amino-acid biosynthesis; L-tryptophan biosynthesis; L-tryptophan from chorismate: step 3/5.</text>
</comment>
<evidence type="ECO:0000256" key="3">
    <source>
        <dbReference type="ARBA" id="ARBA00012572"/>
    </source>
</evidence>
<dbReference type="Gene3D" id="3.20.20.70">
    <property type="entry name" value="Aldolase class I"/>
    <property type="match status" value="1"/>
</dbReference>
<evidence type="ECO:0000256" key="6">
    <source>
        <dbReference type="ARBA" id="ARBA00022822"/>
    </source>
</evidence>
<evidence type="ECO:0000313" key="12">
    <source>
        <dbReference type="Proteomes" id="UP001595987"/>
    </source>
</evidence>
<protein>
    <recommendedName>
        <fullName evidence="4 9">N-(5'-phosphoribosyl)anthranilate isomerase</fullName>
        <shortName evidence="9">PRAI</shortName>
        <ecNumber evidence="3 9">5.3.1.24</ecNumber>
    </recommendedName>
</protein>
<sequence>MKIKICGNMEKASVDAAVKAGATHVGFIMSASFRRSVSFDEVVKMTADVPKAVKKVGVFVNAPIDFVKHAVSVAGLDMVQLHGDEDMDYIHQLGNIPVIKALSDFSKISDFENVSLLLDAPVGGSGKLADFSSVKFGEINLPYFIAGGLTPDNIAEAVKKYPNAYGFDVSSGVETDGKKDVVKIRDFIKNAHEAKNEK</sequence>
<dbReference type="InterPro" id="IPR013785">
    <property type="entry name" value="Aldolase_TIM"/>
</dbReference>
<dbReference type="InterPro" id="IPR044643">
    <property type="entry name" value="TrpF_fam"/>
</dbReference>